<feature type="non-terminal residue" evidence="1">
    <location>
        <position position="58"/>
    </location>
</feature>
<dbReference type="GO" id="GO:0005524">
    <property type="term" value="F:ATP binding"/>
    <property type="evidence" value="ECO:0007669"/>
    <property type="project" value="InterPro"/>
</dbReference>
<accession>X1LH50</accession>
<evidence type="ECO:0000313" key="1">
    <source>
        <dbReference type="EMBL" id="GAI01705.1"/>
    </source>
</evidence>
<dbReference type="GO" id="GO:0005737">
    <property type="term" value="C:cytoplasm"/>
    <property type="evidence" value="ECO:0007669"/>
    <property type="project" value="InterPro"/>
</dbReference>
<dbReference type="EMBL" id="BARV01000736">
    <property type="protein sequence ID" value="GAI01705.1"/>
    <property type="molecule type" value="Genomic_DNA"/>
</dbReference>
<name>X1LH50_9ZZZZ</name>
<protein>
    <submittedName>
        <fullName evidence="1">Uncharacterized protein</fullName>
    </submittedName>
</protein>
<dbReference type="AlphaFoldDB" id="X1LH50"/>
<comment type="caution">
    <text evidence="1">The sequence shown here is derived from an EMBL/GenBank/DDBJ whole genome shotgun (WGS) entry which is preliminary data.</text>
</comment>
<dbReference type="Pfam" id="PF02092">
    <property type="entry name" value="tRNA_synt_2f"/>
    <property type="match status" value="1"/>
</dbReference>
<dbReference type="GO" id="GO:0004820">
    <property type="term" value="F:glycine-tRNA ligase activity"/>
    <property type="evidence" value="ECO:0007669"/>
    <property type="project" value="InterPro"/>
</dbReference>
<proteinExistence type="predicted"/>
<organism evidence="1">
    <name type="scientific">marine sediment metagenome</name>
    <dbReference type="NCBI Taxonomy" id="412755"/>
    <lineage>
        <taxon>unclassified sequences</taxon>
        <taxon>metagenomes</taxon>
        <taxon>ecological metagenomes</taxon>
    </lineage>
</organism>
<sequence length="58" mass="6786">MPTAQEYFPLLKKNYVIVDPKERKKLILRQIGKIASSLRKNNPGARIYEDEDLLEELV</sequence>
<dbReference type="GO" id="GO:0006426">
    <property type="term" value="P:glycyl-tRNA aminoacylation"/>
    <property type="evidence" value="ECO:0007669"/>
    <property type="project" value="InterPro"/>
</dbReference>
<reference evidence="1" key="1">
    <citation type="journal article" date="2014" name="Front. Microbiol.">
        <title>High frequency of phylogenetically diverse reductive dehalogenase-homologous genes in deep subseafloor sedimentary metagenomes.</title>
        <authorList>
            <person name="Kawai M."/>
            <person name="Futagami T."/>
            <person name="Toyoda A."/>
            <person name="Takaki Y."/>
            <person name="Nishi S."/>
            <person name="Hori S."/>
            <person name="Arai W."/>
            <person name="Tsubouchi T."/>
            <person name="Morono Y."/>
            <person name="Uchiyama I."/>
            <person name="Ito T."/>
            <person name="Fujiyama A."/>
            <person name="Inagaki F."/>
            <person name="Takami H."/>
        </authorList>
    </citation>
    <scope>NUCLEOTIDE SEQUENCE</scope>
    <source>
        <strain evidence="1">Expedition CK06-06</strain>
    </source>
</reference>
<gene>
    <name evidence="1" type="ORF">S06H3_02491</name>
</gene>
<dbReference type="InterPro" id="IPR015944">
    <property type="entry name" value="Gly-tRNA-synth_bsu"/>
</dbReference>